<dbReference type="Proteomes" id="UP000094094">
    <property type="component" value="Chromosome"/>
</dbReference>
<name>A0A1D7VKM6_9ACTN</name>
<proteinExistence type="predicted"/>
<feature type="compositionally biased region" description="Low complexity" evidence="1">
    <location>
        <begin position="29"/>
        <end position="38"/>
    </location>
</feature>
<gene>
    <name evidence="3" type="ORF">SL103_14435</name>
</gene>
<sequence>MAGLLASVSVGALGTASAAPQGSGEPTKAAVQAAPAADSAREHWQPPTYRNGGPGDPGTEPGRINTDYLISEVSPAQFRGYWYQSHVKGVSVTWVAPSGRDPYNGWDWIEILDSNGKRVTWDWACGNANCGAYGSTLIDANLTKGAKYRALYYSDGGRVTKGTLRAEFEFWA</sequence>
<accession>A0A1D7VKM6</accession>
<dbReference type="KEGG" id="slc:SL103_14435"/>
<feature type="chain" id="PRO_5009101015" evidence="2">
    <location>
        <begin position="19"/>
        <end position="172"/>
    </location>
</feature>
<dbReference type="OrthoDB" id="4195328at2"/>
<evidence type="ECO:0000313" key="4">
    <source>
        <dbReference type="Proteomes" id="UP000094094"/>
    </source>
</evidence>
<evidence type="ECO:0000256" key="1">
    <source>
        <dbReference type="SAM" id="MobiDB-lite"/>
    </source>
</evidence>
<dbReference type="AlphaFoldDB" id="A0A1D7VKM6"/>
<evidence type="ECO:0000256" key="2">
    <source>
        <dbReference type="SAM" id="SignalP"/>
    </source>
</evidence>
<keyword evidence="2" id="KW-0732">Signal</keyword>
<evidence type="ECO:0000313" key="3">
    <source>
        <dbReference type="EMBL" id="AOP47299.1"/>
    </source>
</evidence>
<feature type="signal peptide" evidence="2">
    <location>
        <begin position="1"/>
        <end position="18"/>
    </location>
</feature>
<protein>
    <submittedName>
        <fullName evidence="3">Uncharacterized protein</fullName>
    </submittedName>
</protein>
<dbReference type="RefSeq" id="WP_069569246.1">
    <property type="nucleotide sequence ID" value="NZ_CP017157.1"/>
</dbReference>
<reference evidence="3 4" key="1">
    <citation type="submission" date="2016-09" db="EMBL/GenBank/DDBJ databases">
        <title>Complete genome sequencing of Streptomyces lydicus 103 and metabolic pathways analysis of antibiotic biosynthesis.</title>
        <authorList>
            <person name="Jia N."/>
            <person name="Ding M.-Z."/>
            <person name="Gao F."/>
            <person name="Yuan Y.-J."/>
        </authorList>
    </citation>
    <scope>NUCLEOTIDE SEQUENCE [LARGE SCALE GENOMIC DNA]</scope>
    <source>
        <strain evidence="3 4">103</strain>
    </source>
</reference>
<keyword evidence="4" id="KW-1185">Reference proteome</keyword>
<feature type="region of interest" description="Disordered" evidence="1">
    <location>
        <begin position="15"/>
        <end position="62"/>
    </location>
</feature>
<organism evidence="3 4">
    <name type="scientific">Streptomyces lydicus</name>
    <dbReference type="NCBI Taxonomy" id="47763"/>
    <lineage>
        <taxon>Bacteria</taxon>
        <taxon>Bacillati</taxon>
        <taxon>Actinomycetota</taxon>
        <taxon>Actinomycetes</taxon>
        <taxon>Kitasatosporales</taxon>
        <taxon>Streptomycetaceae</taxon>
        <taxon>Streptomyces</taxon>
    </lineage>
</organism>
<dbReference type="EMBL" id="CP017157">
    <property type="protein sequence ID" value="AOP47299.1"/>
    <property type="molecule type" value="Genomic_DNA"/>
</dbReference>